<dbReference type="InterPro" id="IPR032692">
    <property type="entry name" value="YccS_N"/>
</dbReference>
<evidence type="ECO:0000259" key="8">
    <source>
        <dbReference type="Pfam" id="PF12805"/>
    </source>
</evidence>
<feature type="transmembrane region" description="Helical" evidence="7">
    <location>
        <begin position="429"/>
        <end position="446"/>
    </location>
</feature>
<dbReference type="RefSeq" id="WP_089885124.1">
    <property type="nucleotide sequence ID" value="NZ_FNGV01000001.1"/>
</dbReference>
<feature type="transmembrane region" description="Helical" evidence="7">
    <location>
        <begin position="123"/>
        <end position="139"/>
    </location>
</feature>
<keyword evidence="3 7" id="KW-0812">Transmembrane</keyword>
<name>A0A1G9JMF7_9FLAO</name>
<keyword evidence="5 7" id="KW-0472">Membrane</keyword>
<feature type="transmembrane region" description="Helical" evidence="7">
    <location>
        <begin position="406"/>
        <end position="423"/>
    </location>
</feature>
<keyword evidence="4 7" id="KW-1133">Transmembrane helix</keyword>
<evidence type="ECO:0000313" key="11">
    <source>
        <dbReference type="Proteomes" id="UP000199440"/>
    </source>
</evidence>
<protein>
    <submittedName>
        <fullName evidence="10">Uncharacterized membrane protein YccC</fullName>
    </submittedName>
</protein>
<evidence type="ECO:0000256" key="7">
    <source>
        <dbReference type="SAM" id="Phobius"/>
    </source>
</evidence>
<sequence>MKAFTQSVSDNFKDLVQFLKSTSFSKALLIGVAVTVPIALGVAFGHFEIGLALCFGAFWSSPSDVSGSYRHKKIGILFSAALVMVMTFIGGYLDLTAVILIPLLGLLSFAIAYLSVFGFRASLISFSGLLALVLSFAHDPQELEVYQYALLTGLGGLWYLLLTVIWHYINPRGQTEETLSETYVLTAEFLETRGKLVGPQADREKLQAHLHELQEKLTTNHETLRDILISSRKSSGRSIYQSKRLLIFAQLVEMLETAVANPVNYDKMDVLLKAHPEYIKSFQNLIFEMSAQLRTIARAGTNAKKLPKNSKLSACFKRVQTEILTFKENGGTQDIEDFLMLQNLFEYQEEQFEKLKKIKWLLGDAATENLEFVDRETAERFVAPQDYDPKVLLQNFSLKSTIFKHSLRLAVTVMIGYAVGTLFDFQNPYWILLTIIVILRPSYGLTKARSKDRVIGTLIGGAIASLIVLVVHNSYLLGVLGLGSLIIAFSMVQKNYKIGATFITLSVVFIYAIIRTDVLNVIQYRVFDTLLGATLAFLATLWLWPAWGFLEIKDSIQSGVAANKNFLDQIALYYKQKGKVPTAYKIARKEAFLETSNLSAALQRMVQEPKSKQKYLDEIYELVVLNHTFLSSLASLSTYIQGHTTTEASERFQAIIDRIEQNLDEMLDSFQHMENLSAMEEIGSENLFKEHLSSITKEDTGAADVFSKREQRSLQEAHLVWEQLQWLLALSAKMRKLTVQIKFD</sequence>
<evidence type="ECO:0000256" key="6">
    <source>
        <dbReference type="ARBA" id="ARBA00043993"/>
    </source>
</evidence>
<dbReference type="AlphaFoldDB" id="A0A1G9JMF7"/>
<proteinExistence type="inferred from homology"/>
<dbReference type="OrthoDB" id="8670769at2"/>
<keyword evidence="11" id="KW-1185">Reference proteome</keyword>
<dbReference type="InterPro" id="IPR049453">
    <property type="entry name" value="Memb_transporter_dom"/>
</dbReference>
<dbReference type="STRING" id="192904.SAMN04488514_101609"/>
<feature type="transmembrane region" description="Helical" evidence="7">
    <location>
        <begin position="145"/>
        <end position="169"/>
    </location>
</feature>
<accession>A0A1G9JMF7</accession>
<dbReference type="PANTHER" id="PTHR30509">
    <property type="entry name" value="P-HYDROXYBENZOIC ACID EFFLUX PUMP SUBUNIT-RELATED"/>
    <property type="match status" value="1"/>
</dbReference>
<evidence type="ECO:0000256" key="4">
    <source>
        <dbReference type="ARBA" id="ARBA00022989"/>
    </source>
</evidence>
<dbReference type="PANTHER" id="PTHR30509:SF8">
    <property type="entry name" value="INNER MEMBRANE PROTEIN YCCS"/>
    <property type="match status" value="1"/>
</dbReference>
<feature type="transmembrane region" description="Helical" evidence="7">
    <location>
        <begin position="526"/>
        <end position="547"/>
    </location>
</feature>
<evidence type="ECO:0000256" key="3">
    <source>
        <dbReference type="ARBA" id="ARBA00022692"/>
    </source>
</evidence>
<comment type="subcellular location">
    <subcellularLocation>
        <location evidence="1">Cell membrane</location>
        <topology evidence="1">Multi-pass membrane protein</topology>
    </subcellularLocation>
</comment>
<dbReference type="EMBL" id="FNGV01000001">
    <property type="protein sequence ID" value="SDL38294.1"/>
    <property type="molecule type" value="Genomic_DNA"/>
</dbReference>
<feature type="transmembrane region" description="Helical" evidence="7">
    <location>
        <begin position="99"/>
        <end position="116"/>
    </location>
</feature>
<feature type="transmembrane region" description="Helical" evidence="7">
    <location>
        <begin position="458"/>
        <end position="490"/>
    </location>
</feature>
<feature type="transmembrane region" description="Helical" evidence="7">
    <location>
        <begin position="74"/>
        <end position="93"/>
    </location>
</feature>
<evidence type="ECO:0000256" key="5">
    <source>
        <dbReference type="ARBA" id="ARBA00023136"/>
    </source>
</evidence>
<evidence type="ECO:0000256" key="2">
    <source>
        <dbReference type="ARBA" id="ARBA00022475"/>
    </source>
</evidence>
<comment type="similarity">
    <text evidence="6">Belongs to the YccS/YhfK family.</text>
</comment>
<evidence type="ECO:0000259" key="9">
    <source>
        <dbReference type="Pfam" id="PF13515"/>
    </source>
</evidence>
<keyword evidence="2" id="KW-1003">Cell membrane</keyword>
<feature type="domain" description="Integral membrane bound transporter" evidence="9">
    <location>
        <begin position="416"/>
        <end position="538"/>
    </location>
</feature>
<feature type="domain" description="Integral membrane protein YccS N-terminal" evidence="8">
    <location>
        <begin position="78"/>
        <end position="344"/>
    </location>
</feature>
<dbReference type="Pfam" id="PF13515">
    <property type="entry name" value="FUSC_2"/>
    <property type="match status" value="1"/>
</dbReference>
<dbReference type="Proteomes" id="UP000199440">
    <property type="component" value="Unassembled WGS sequence"/>
</dbReference>
<gene>
    <name evidence="10" type="ORF">SAMN04488514_101609</name>
</gene>
<feature type="transmembrane region" description="Helical" evidence="7">
    <location>
        <begin position="27"/>
        <end position="53"/>
    </location>
</feature>
<organism evidence="10 11">
    <name type="scientific">Kriegella aquimaris</name>
    <dbReference type="NCBI Taxonomy" id="192904"/>
    <lineage>
        <taxon>Bacteria</taxon>
        <taxon>Pseudomonadati</taxon>
        <taxon>Bacteroidota</taxon>
        <taxon>Flavobacteriia</taxon>
        <taxon>Flavobacteriales</taxon>
        <taxon>Flavobacteriaceae</taxon>
        <taxon>Kriegella</taxon>
    </lineage>
</organism>
<feature type="transmembrane region" description="Helical" evidence="7">
    <location>
        <begin position="496"/>
        <end position="514"/>
    </location>
</feature>
<dbReference type="Pfam" id="PF12805">
    <property type="entry name" value="FUSC-like"/>
    <property type="match status" value="1"/>
</dbReference>
<dbReference type="GO" id="GO:0005886">
    <property type="term" value="C:plasma membrane"/>
    <property type="evidence" value="ECO:0007669"/>
    <property type="project" value="UniProtKB-SubCell"/>
</dbReference>
<evidence type="ECO:0000313" key="10">
    <source>
        <dbReference type="EMBL" id="SDL38294.1"/>
    </source>
</evidence>
<evidence type="ECO:0000256" key="1">
    <source>
        <dbReference type="ARBA" id="ARBA00004651"/>
    </source>
</evidence>
<reference evidence="10 11" key="1">
    <citation type="submission" date="2016-10" db="EMBL/GenBank/DDBJ databases">
        <authorList>
            <person name="de Groot N.N."/>
        </authorList>
    </citation>
    <scope>NUCLEOTIDE SEQUENCE [LARGE SCALE GENOMIC DNA]</scope>
    <source>
        <strain evidence="10 11">DSM 19886</strain>
    </source>
</reference>